<dbReference type="PROSITE" id="PS50881">
    <property type="entry name" value="S5_DSRBD"/>
    <property type="match status" value="1"/>
</dbReference>
<keyword evidence="1 2" id="KW-0687">Ribonucleoprotein</keyword>
<dbReference type="Pfam" id="PF00333">
    <property type="entry name" value="Ribosomal_S5"/>
    <property type="match status" value="1"/>
</dbReference>
<dbReference type="AlphaFoldDB" id="O35805"/>
<dbReference type="InterPro" id="IPR005324">
    <property type="entry name" value="Ribosomal_uS5_C"/>
</dbReference>
<dbReference type="GO" id="GO:0006412">
    <property type="term" value="P:translation"/>
    <property type="evidence" value="ECO:0007669"/>
    <property type="project" value="InterPro"/>
</dbReference>
<keyword evidence="1 2" id="KW-0689">Ribosomal protein</keyword>
<dbReference type="InterPro" id="IPR014721">
    <property type="entry name" value="Ribsml_uS5_D2-typ_fold_subgr"/>
</dbReference>
<dbReference type="GO" id="GO:1990904">
    <property type="term" value="C:ribonucleoprotein complex"/>
    <property type="evidence" value="ECO:0007669"/>
    <property type="project" value="UniProtKB-UniRule"/>
</dbReference>
<organism evidence="4">
    <name type="scientific">Rattus norvegicus</name>
    <name type="common">Rat</name>
    <dbReference type="NCBI Taxonomy" id="10116"/>
    <lineage>
        <taxon>Eukaryota</taxon>
        <taxon>Metazoa</taxon>
        <taxon>Chordata</taxon>
        <taxon>Craniata</taxon>
        <taxon>Vertebrata</taxon>
        <taxon>Euteleostomi</taxon>
        <taxon>Mammalia</taxon>
        <taxon>Eutheria</taxon>
        <taxon>Euarchontoglires</taxon>
        <taxon>Glires</taxon>
        <taxon>Rodentia</taxon>
        <taxon>Myomorpha</taxon>
        <taxon>Muroidea</taxon>
        <taxon>Muridae</taxon>
        <taxon>Murinae</taxon>
        <taxon>Rattus</taxon>
    </lineage>
</organism>
<dbReference type="EMBL" id="L81136">
    <property type="protein sequence ID" value="AAB61953.1"/>
    <property type="molecule type" value="Genomic_DNA"/>
</dbReference>
<dbReference type="Gene3D" id="3.30.160.20">
    <property type="match status" value="1"/>
</dbReference>
<feature type="domain" description="S5 DRBM" evidence="3">
    <location>
        <begin position="1"/>
        <end position="56"/>
    </location>
</feature>
<evidence type="ECO:0000259" key="3">
    <source>
        <dbReference type="PROSITE" id="PS50881"/>
    </source>
</evidence>
<accession>O35805</accession>
<dbReference type="GO" id="GO:0005840">
    <property type="term" value="C:ribosome"/>
    <property type="evidence" value="ECO:0007669"/>
    <property type="project" value="UniProtKB-KW"/>
</dbReference>
<name>O35805_RAT</name>
<dbReference type="InterPro" id="IPR018192">
    <property type="entry name" value="Ribosomal_uS5_N_CS"/>
</dbReference>
<dbReference type="GO" id="GO:0003735">
    <property type="term" value="F:structural constituent of ribosome"/>
    <property type="evidence" value="ECO:0007669"/>
    <property type="project" value="UniProtKB-UniRule"/>
</dbReference>
<protein>
    <submittedName>
        <fullName evidence="4">Rps2r1</fullName>
    </submittedName>
</protein>
<dbReference type="InterPro" id="IPR020568">
    <property type="entry name" value="Ribosomal_Su5_D2-typ_SF"/>
</dbReference>
<dbReference type="InterPro" id="IPR013810">
    <property type="entry name" value="Ribosomal_uS5_N"/>
</dbReference>
<evidence type="ECO:0000256" key="1">
    <source>
        <dbReference type="PROSITE-ProRule" id="PRU00268"/>
    </source>
</evidence>
<reference evidence="4" key="1">
    <citation type="journal article" date="1997" name="Immunogenetics">
        <title>Physical mapping and structural analysis of new gene families RT1.S and Rps2r in the grc region of the rat major histocompatibility complex.</title>
        <authorList>
            <person name="Salgar S.K."/>
            <person name="Yuan X."/>
            <person name="Kunz H.W."/>
            <person name="Gill T.J. 3rd"/>
        </authorList>
    </citation>
    <scope>NUCLEOTIDE SEQUENCE</scope>
    <source>
        <strain evidence="4">R21</strain>
        <tissue evidence="4">Liver</tissue>
    </source>
</reference>
<proteinExistence type="inferred from homology"/>
<dbReference type="Pfam" id="PF03719">
    <property type="entry name" value="Ribosomal_S5_C"/>
    <property type="match status" value="1"/>
</dbReference>
<comment type="similarity">
    <text evidence="2">Belongs to the universal ribosomal protein uS5 family.</text>
</comment>
<dbReference type="SUPFAM" id="SSF54768">
    <property type="entry name" value="dsRNA-binding domain-like"/>
    <property type="match status" value="1"/>
</dbReference>
<dbReference type="Gene3D" id="3.30.230.10">
    <property type="match status" value="1"/>
</dbReference>
<dbReference type="GO" id="GO:0003723">
    <property type="term" value="F:RNA binding"/>
    <property type="evidence" value="ECO:0007669"/>
    <property type="project" value="InterPro"/>
</dbReference>
<evidence type="ECO:0000256" key="2">
    <source>
        <dbReference type="RuleBase" id="RU003823"/>
    </source>
</evidence>
<dbReference type="PROSITE" id="PS00585">
    <property type="entry name" value="RIBOSOMAL_S5"/>
    <property type="match status" value="1"/>
</dbReference>
<dbReference type="SUPFAM" id="SSF54211">
    <property type="entry name" value="Ribosomal protein S5 domain 2-like"/>
    <property type="match status" value="1"/>
</dbReference>
<evidence type="ECO:0000313" key="4">
    <source>
        <dbReference type="EMBL" id="AAB61953.1"/>
    </source>
</evidence>
<sequence>MPVQKQTVGGQLTRFKVFVAIGDYSGQVGLGIKCSKELASAIQGVTILVKLSIILARRSYGEQDWEDPHYPVHGDRLLWLCAGASHPCPQSTGISSAPVPTKPLMMAGIDDCYTSGRGCAAILDYFAKATFDAIFKTYSYLTRTRPLEH</sequence>